<dbReference type="InterPro" id="IPR046947">
    <property type="entry name" value="LytR-like"/>
</dbReference>
<dbReference type="InterPro" id="IPR007492">
    <property type="entry name" value="LytTR_DNA-bd_dom"/>
</dbReference>
<dbReference type="PANTHER" id="PTHR37299">
    <property type="entry name" value="TRANSCRIPTIONAL REGULATOR-RELATED"/>
    <property type="match status" value="1"/>
</dbReference>
<protein>
    <submittedName>
        <fullName evidence="4">Transcriptional regulatory protein YehT</fullName>
    </submittedName>
</protein>
<dbReference type="PROSITE" id="PS50110">
    <property type="entry name" value="RESPONSE_REGULATORY"/>
    <property type="match status" value="1"/>
</dbReference>
<dbReference type="Pfam" id="PF00072">
    <property type="entry name" value="Response_reg"/>
    <property type="match status" value="1"/>
</dbReference>
<dbReference type="InterPro" id="IPR011006">
    <property type="entry name" value="CheY-like_superfamily"/>
</dbReference>
<sequence length="231" mass="26219">MKVIIIEDNIVDMENLKILLGKFGDHELVGTAETIEKGMDLAAQLRPDIILSDIQLGREVSLDHLRKLDYSPHIICTTLYESHALRAYEVGAIDYLLKPVTEEKLERAFRRVPNPRPKKSTGNGIILLKIGNTTRISQINEIIQVTADRDYTTILDDNGTHPLCNRRMHEWLELLPHEQFVSLDRSTIINVKKISAFSRLNHSNKAQIVLLNGDILEIGPTALGRLQQIFQ</sequence>
<evidence type="ECO:0000256" key="1">
    <source>
        <dbReference type="PROSITE-ProRule" id="PRU00169"/>
    </source>
</evidence>
<accession>A0A6C2UC80</accession>
<keyword evidence="1" id="KW-0597">Phosphoprotein</keyword>
<dbReference type="InterPro" id="IPR001789">
    <property type="entry name" value="Sig_transdc_resp-reg_receiver"/>
</dbReference>
<dbReference type="Pfam" id="PF04397">
    <property type="entry name" value="LytTR"/>
    <property type="match status" value="1"/>
</dbReference>
<dbReference type="SUPFAM" id="SSF52172">
    <property type="entry name" value="CheY-like"/>
    <property type="match status" value="1"/>
</dbReference>
<keyword evidence="5" id="KW-1185">Reference proteome</keyword>
<gene>
    <name evidence="4" type="primary">yehT</name>
    <name evidence="4" type="ORF">PDESU_06079</name>
</gene>
<dbReference type="PANTHER" id="PTHR37299:SF1">
    <property type="entry name" value="STAGE 0 SPORULATION PROTEIN A HOMOLOG"/>
    <property type="match status" value="1"/>
</dbReference>
<evidence type="ECO:0000259" key="2">
    <source>
        <dbReference type="PROSITE" id="PS50110"/>
    </source>
</evidence>
<evidence type="ECO:0000259" key="3">
    <source>
        <dbReference type="PROSITE" id="PS50930"/>
    </source>
</evidence>
<feature type="modified residue" description="4-aspartylphosphate" evidence="1">
    <location>
        <position position="53"/>
    </location>
</feature>
<dbReference type="SMART" id="SM00850">
    <property type="entry name" value="LytTR"/>
    <property type="match status" value="1"/>
</dbReference>
<reference evidence="4 5" key="1">
    <citation type="submission" date="2019-04" db="EMBL/GenBank/DDBJ databases">
        <authorList>
            <person name="Van Vliet M D."/>
        </authorList>
    </citation>
    <scope>NUCLEOTIDE SEQUENCE [LARGE SCALE GENOMIC DNA]</scope>
    <source>
        <strain evidence="4 5">F1</strain>
    </source>
</reference>
<dbReference type="AlphaFoldDB" id="A0A6C2UC80"/>
<dbReference type="SMART" id="SM00448">
    <property type="entry name" value="REC"/>
    <property type="match status" value="1"/>
</dbReference>
<evidence type="ECO:0000313" key="5">
    <source>
        <dbReference type="Proteomes" id="UP000366872"/>
    </source>
</evidence>
<dbReference type="Proteomes" id="UP000366872">
    <property type="component" value="Unassembled WGS sequence"/>
</dbReference>
<proteinExistence type="predicted"/>
<dbReference type="PROSITE" id="PS50930">
    <property type="entry name" value="HTH_LYTTR"/>
    <property type="match status" value="1"/>
</dbReference>
<evidence type="ECO:0000313" key="4">
    <source>
        <dbReference type="EMBL" id="VGO17483.1"/>
    </source>
</evidence>
<dbReference type="GO" id="GO:0000156">
    <property type="term" value="F:phosphorelay response regulator activity"/>
    <property type="evidence" value="ECO:0007669"/>
    <property type="project" value="InterPro"/>
</dbReference>
<dbReference type="Gene3D" id="3.40.50.2300">
    <property type="match status" value="1"/>
</dbReference>
<dbReference type="GO" id="GO:0003677">
    <property type="term" value="F:DNA binding"/>
    <property type="evidence" value="ECO:0007669"/>
    <property type="project" value="InterPro"/>
</dbReference>
<dbReference type="EMBL" id="CAAHFG010000004">
    <property type="protein sequence ID" value="VGO17483.1"/>
    <property type="molecule type" value="Genomic_DNA"/>
</dbReference>
<dbReference type="Gene3D" id="2.40.50.1020">
    <property type="entry name" value="LytTr DNA-binding domain"/>
    <property type="match status" value="1"/>
</dbReference>
<dbReference type="RefSeq" id="WP_136082950.1">
    <property type="nucleotide sequence ID" value="NZ_CAAHFG010000004.1"/>
</dbReference>
<feature type="domain" description="HTH LytTR-type" evidence="3">
    <location>
        <begin position="126"/>
        <end position="231"/>
    </location>
</feature>
<feature type="domain" description="Response regulatory" evidence="2">
    <location>
        <begin position="2"/>
        <end position="113"/>
    </location>
</feature>
<name>A0A6C2UC80_PONDE</name>
<organism evidence="4 5">
    <name type="scientific">Pontiella desulfatans</name>
    <dbReference type="NCBI Taxonomy" id="2750659"/>
    <lineage>
        <taxon>Bacteria</taxon>
        <taxon>Pseudomonadati</taxon>
        <taxon>Kiritimatiellota</taxon>
        <taxon>Kiritimatiellia</taxon>
        <taxon>Kiritimatiellales</taxon>
        <taxon>Pontiellaceae</taxon>
        <taxon>Pontiella</taxon>
    </lineage>
</organism>